<dbReference type="InterPro" id="IPR050739">
    <property type="entry name" value="MFP"/>
</dbReference>
<evidence type="ECO:0000256" key="3">
    <source>
        <dbReference type="ARBA" id="ARBA00022692"/>
    </source>
</evidence>
<keyword evidence="3 6" id="KW-0812">Transmembrane</keyword>
<dbReference type="SUPFAM" id="SSF51230">
    <property type="entry name" value="Single hybrid motif"/>
    <property type="match status" value="1"/>
</dbReference>
<keyword evidence="8" id="KW-1185">Reference proteome</keyword>
<evidence type="ECO:0000256" key="2">
    <source>
        <dbReference type="ARBA" id="ARBA00009477"/>
    </source>
</evidence>
<dbReference type="InterPro" id="IPR011053">
    <property type="entry name" value="Single_hybrid_motif"/>
</dbReference>
<dbReference type="GO" id="GO:0016020">
    <property type="term" value="C:membrane"/>
    <property type="evidence" value="ECO:0007669"/>
    <property type="project" value="UniProtKB-SubCell"/>
</dbReference>
<protein>
    <submittedName>
        <fullName evidence="7">HlyD family efflux transporter periplasmic adaptor subunit</fullName>
    </submittedName>
</protein>
<evidence type="ECO:0000256" key="4">
    <source>
        <dbReference type="ARBA" id="ARBA00022989"/>
    </source>
</evidence>
<keyword evidence="4 6" id="KW-1133">Transmembrane helix</keyword>
<accession>A0A4Z0HC11</accession>
<dbReference type="RefSeq" id="WP_135339185.1">
    <property type="nucleotide sequence ID" value="NZ_JBHLTX010000013.1"/>
</dbReference>
<keyword evidence="5 6" id="KW-0472">Membrane</keyword>
<comment type="subcellular location">
    <subcellularLocation>
        <location evidence="1">Membrane</location>
        <topology evidence="1">Single-pass membrane protein</topology>
    </subcellularLocation>
</comment>
<dbReference type="PANTHER" id="PTHR30386">
    <property type="entry name" value="MEMBRANE FUSION SUBUNIT OF EMRAB-TOLC MULTIDRUG EFFLUX PUMP"/>
    <property type="match status" value="1"/>
</dbReference>
<organism evidence="7 8">
    <name type="scientific">Streptomyces palmae</name>
    <dbReference type="NCBI Taxonomy" id="1701085"/>
    <lineage>
        <taxon>Bacteria</taxon>
        <taxon>Bacillati</taxon>
        <taxon>Actinomycetota</taxon>
        <taxon>Actinomycetes</taxon>
        <taxon>Kitasatosporales</taxon>
        <taxon>Streptomycetaceae</taxon>
        <taxon>Streptomyces</taxon>
    </lineage>
</organism>
<dbReference type="EMBL" id="SRID01000096">
    <property type="protein sequence ID" value="TGB10110.1"/>
    <property type="molecule type" value="Genomic_DNA"/>
</dbReference>
<evidence type="ECO:0000313" key="8">
    <source>
        <dbReference type="Proteomes" id="UP000297948"/>
    </source>
</evidence>
<evidence type="ECO:0000313" key="7">
    <source>
        <dbReference type="EMBL" id="TGB10110.1"/>
    </source>
</evidence>
<dbReference type="OrthoDB" id="3516536at2"/>
<proteinExistence type="inferred from homology"/>
<dbReference type="PANTHER" id="PTHR30386:SF26">
    <property type="entry name" value="TRANSPORT PROTEIN COMB"/>
    <property type="match status" value="1"/>
</dbReference>
<reference evidence="7 8" key="1">
    <citation type="submission" date="2019-03" db="EMBL/GenBank/DDBJ databases">
        <authorList>
            <person name="Gonzalez-Pimentel J.L."/>
        </authorList>
    </citation>
    <scope>NUCLEOTIDE SEQUENCE [LARGE SCALE GENOMIC DNA]</scope>
    <source>
        <strain evidence="7 8">JCM 31289</strain>
    </source>
</reference>
<evidence type="ECO:0000256" key="1">
    <source>
        <dbReference type="ARBA" id="ARBA00004167"/>
    </source>
</evidence>
<evidence type="ECO:0000256" key="5">
    <source>
        <dbReference type="ARBA" id="ARBA00023136"/>
    </source>
</evidence>
<feature type="transmembrane region" description="Helical" evidence="6">
    <location>
        <begin position="29"/>
        <end position="46"/>
    </location>
</feature>
<comment type="similarity">
    <text evidence="2">Belongs to the membrane fusion protein (MFP) (TC 8.A.1) family.</text>
</comment>
<evidence type="ECO:0000256" key="6">
    <source>
        <dbReference type="SAM" id="Phobius"/>
    </source>
</evidence>
<sequence>MEFRRQALAKLGGSHDADAPVELARPQTLLLLVVTAAVVVAGAVWACTGSIPRSVRAPAVFTHAAGSLTVQSPVAGQVTRVSAAKDTLFTAGTPLFTVRTATGDRSVPAPAGGRVTVLPTGVGRVVKAGETLAVMEPAGQGEALVAALYVSPADAQRIHRGYPVDLSPETVPERTYGVLRGAVASIAPSPETGEEIGRFLGDPELGRELAARGASVRVTVRLATARSTDGLRWSLGDSPPHPVTPRVRARADVRLPAIRPISWVVS</sequence>
<comment type="caution">
    <text evidence="7">The sequence shown here is derived from an EMBL/GenBank/DDBJ whole genome shotgun (WGS) entry which is preliminary data.</text>
</comment>
<dbReference type="Gene3D" id="2.40.50.100">
    <property type="match status" value="1"/>
</dbReference>
<gene>
    <name evidence="7" type="ORF">E4099_13035</name>
</gene>
<name>A0A4Z0HC11_9ACTN</name>
<dbReference type="AlphaFoldDB" id="A0A4Z0HC11"/>
<dbReference type="Proteomes" id="UP000297948">
    <property type="component" value="Unassembled WGS sequence"/>
</dbReference>